<dbReference type="EMBL" id="ML738301">
    <property type="protein sequence ID" value="KAE8317608.1"/>
    <property type="molecule type" value="Genomic_DNA"/>
</dbReference>
<dbReference type="Proteomes" id="UP000325433">
    <property type="component" value="Unassembled WGS sequence"/>
</dbReference>
<feature type="chain" id="PRO_5024810605" evidence="2">
    <location>
        <begin position="18"/>
        <end position="57"/>
    </location>
</feature>
<evidence type="ECO:0000256" key="2">
    <source>
        <dbReference type="SAM" id="SignalP"/>
    </source>
</evidence>
<evidence type="ECO:0000313" key="4">
    <source>
        <dbReference type="Proteomes" id="UP000325433"/>
    </source>
</evidence>
<dbReference type="AlphaFoldDB" id="A0A5N6WAR0"/>
<gene>
    <name evidence="3" type="ORF">BDV41DRAFT_526056</name>
</gene>
<evidence type="ECO:0000256" key="1">
    <source>
        <dbReference type="SAM" id="Phobius"/>
    </source>
</evidence>
<organism evidence="3 4">
    <name type="scientific">Aspergillus transmontanensis</name>
    <dbReference type="NCBI Taxonomy" id="1034304"/>
    <lineage>
        <taxon>Eukaryota</taxon>
        <taxon>Fungi</taxon>
        <taxon>Dikarya</taxon>
        <taxon>Ascomycota</taxon>
        <taxon>Pezizomycotina</taxon>
        <taxon>Eurotiomycetes</taxon>
        <taxon>Eurotiomycetidae</taxon>
        <taxon>Eurotiales</taxon>
        <taxon>Aspergillaceae</taxon>
        <taxon>Aspergillus</taxon>
        <taxon>Aspergillus subgen. Circumdati</taxon>
    </lineage>
</organism>
<reference evidence="4" key="1">
    <citation type="submission" date="2019-04" db="EMBL/GenBank/DDBJ databases">
        <title>Friends and foes A comparative genomics studyof 23 Aspergillus species from section Flavi.</title>
        <authorList>
            <consortium name="DOE Joint Genome Institute"/>
            <person name="Kjaerbolling I."/>
            <person name="Vesth T."/>
            <person name="Frisvad J.C."/>
            <person name="Nybo J.L."/>
            <person name="Theobald S."/>
            <person name="Kildgaard S."/>
            <person name="Isbrandt T."/>
            <person name="Kuo A."/>
            <person name="Sato A."/>
            <person name="Lyhne E.K."/>
            <person name="Kogle M.E."/>
            <person name="Wiebenga A."/>
            <person name="Kun R.S."/>
            <person name="Lubbers R.J."/>
            <person name="Makela M.R."/>
            <person name="Barry K."/>
            <person name="Chovatia M."/>
            <person name="Clum A."/>
            <person name="Daum C."/>
            <person name="Haridas S."/>
            <person name="He G."/>
            <person name="LaButti K."/>
            <person name="Lipzen A."/>
            <person name="Mondo S."/>
            <person name="Riley R."/>
            <person name="Salamov A."/>
            <person name="Simmons B.A."/>
            <person name="Magnuson J.K."/>
            <person name="Henrissat B."/>
            <person name="Mortensen U.H."/>
            <person name="Larsen T.O."/>
            <person name="Devries R.P."/>
            <person name="Grigoriev I.V."/>
            <person name="Machida M."/>
            <person name="Baker S.E."/>
            <person name="Andersen M.R."/>
        </authorList>
    </citation>
    <scope>NUCLEOTIDE SEQUENCE [LARGE SCALE GENOMIC DNA]</scope>
    <source>
        <strain evidence="4">CBS 130015</strain>
    </source>
</reference>
<sequence>MCVIFLWVFLAYHICVCIVLPGSLIEGRYGVQSYAILGLCYFVYFEIDGHSRRTQDD</sequence>
<keyword evidence="2" id="KW-0732">Signal</keyword>
<proteinExistence type="predicted"/>
<keyword evidence="1" id="KW-0472">Membrane</keyword>
<name>A0A5N6WAR0_9EURO</name>
<protein>
    <submittedName>
        <fullName evidence="3">Uncharacterized protein</fullName>
    </submittedName>
</protein>
<keyword evidence="1" id="KW-0812">Transmembrane</keyword>
<feature type="transmembrane region" description="Helical" evidence="1">
    <location>
        <begin position="27"/>
        <end position="45"/>
    </location>
</feature>
<accession>A0A5N6WAR0</accession>
<keyword evidence="4" id="KW-1185">Reference proteome</keyword>
<feature type="signal peptide" evidence="2">
    <location>
        <begin position="1"/>
        <end position="17"/>
    </location>
</feature>
<evidence type="ECO:0000313" key="3">
    <source>
        <dbReference type="EMBL" id="KAE8317608.1"/>
    </source>
</evidence>
<keyword evidence="1" id="KW-1133">Transmembrane helix</keyword>